<dbReference type="GO" id="GO:0016651">
    <property type="term" value="F:oxidoreductase activity, acting on NAD(P)H"/>
    <property type="evidence" value="ECO:0007669"/>
    <property type="project" value="InterPro"/>
</dbReference>
<dbReference type="GO" id="GO:0016151">
    <property type="term" value="F:nickel cation binding"/>
    <property type="evidence" value="ECO:0007669"/>
    <property type="project" value="InterPro"/>
</dbReference>
<keyword evidence="1" id="KW-0560">Oxidoreductase</keyword>
<dbReference type="GO" id="GO:0008137">
    <property type="term" value="F:NADH dehydrogenase (ubiquinone) activity"/>
    <property type="evidence" value="ECO:0007669"/>
    <property type="project" value="InterPro"/>
</dbReference>
<evidence type="ECO:0000259" key="5">
    <source>
        <dbReference type="Pfam" id="PF00346"/>
    </source>
</evidence>
<dbReference type="Pfam" id="PF00329">
    <property type="entry name" value="Complex1_30kDa"/>
    <property type="match status" value="1"/>
</dbReference>
<organism evidence="6 7">
    <name type="scientific">Streptomyces alanosinicus</name>
    <dbReference type="NCBI Taxonomy" id="68171"/>
    <lineage>
        <taxon>Bacteria</taxon>
        <taxon>Bacillati</taxon>
        <taxon>Actinomycetota</taxon>
        <taxon>Actinomycetes</taxon>
        <taxon>Kitasatosporales</taxon>
        <taxon>Streptomycetaceae</taxon>
        <taxon>Streptomyces</taxon>
    </lineage>
</organism>
<feature type="domain" description="NADH:ubiquinone oxidoreductase 30kDa subunit" evidence="4">
    <location>
        <begin position="28"/>
        <end position="115"/>
    </location>
</feature>
<dbReference type="Proteomes" id="UP000655443">
    <property type="component" value="Unassembled WGS sequence"/>
</dbReference>
<dbReference type="InterPro" id="IPR001501">
    <property type="entry name" value="Ni-dep_hyd_lsu"/>
</dbReference>
<dbReference type="InterPro" id="IPR037232">
    <property type="entry name" value="NADH_quin_OxRdtase_su_C/D-like"/>
</dbReference>
<dbReference type="Pfam" id="PF00346">
    <property type="entry name" value="Complex1_49kDa"/>
    <property type="match status" value="1"/>
</dbReference>
<dbReference type="GO" id="GO:0048038">
    <property type="term" value="F:quinone binding"/>
    <property type="evidence" value="ECO:0007669"/>
    <property type="project" value="InterPro"/>
</dbReference>
<keyword evidence="3" id="KW-0460">Magnesium</keyword>
<keyword evidence="2" id="KW-0520">NAD</keyword>
<dbReference type="AlphaFoldDB" id="A0A918YQ65"/>
<sequence length="501" mass="54566">MRTTEAISTTELPCRVKELLTGGHRLALIAAHHDEHALRVVYLFTAGPPDTRTELHIHLDPDRPELPTLAPLSFPAGRFEREMRDLFGIVPQGHPLPHRLVRHFHWPRGWYPMHPDAGTPPPFGEQEGPYPFLEVEGHGVYEIPVGPVHAGLIEPGHFRFSVVGETILRLKARLWFVHKGIEKLFQGRTIAAGLPLAERISGDTAVGHALAYCLAVEEATGTEVPDEARRARALLLELERTHNHVADLGMLCNDAGHAILNAHAQRVREQLLRLNREITGHRLLRGGIVPGGAALRSVPDVRRLKAIGDDIREITDLALGHSTVRDRFTGTAVLKTEAAQEIGCLGYVARASGLTHDARVAHPFTDHGTQLDIPVHTGGDVLARFLVRAAEIDTSLTLVEHLSLTLVEHLADGLIAPCAAPARSPAPGERGRSGVGLVEGWRGTIATRVELAADGTLARVKPVDPSFFNWPALPVALADTIVPDFPLTNKSFNLSYAGNDL</sequence>
<dbReference type="Gene3D" id="1.10.645.10">
    <property type="entry name" value="Cytochrome-c3 Hydrogenase, chain B"/>
    <property type="match status" value="1"/>
</dbReference>
<name>A0A918YQ65_9ACTN</name>
<evidence type="ECO:0000313" key="7">
    <source>
        <dbReference type="Proteomes" id="UP000655443"/>
    </source>
</evidence>
<reference evidence="6" key="1">
    <citation type="journal article" date="2014" name="Int. J. Syst. Evol. Microbiol.">
        <title>Complete genome sequence of Corynebacterium casei LMG S-19264T (=DSM 44701T), isolated from a smear-ripened cheese.</title>
        <authorList>
            <consortium name="US DOE Joint Genome Institute (JGI-PGF)"/>
            <person name="Walter F."/>
            <person name="Albersmeier A."/>
            <person name="Kalinowski J."/>
            <person name="Ruckert C."/>
        </authorList>
    </citation>
    <scope>NUCLEOTIDE SEQUENCE</scope>
    <source>
        <strain evidence="6">JCM 4714</strain>
    </source>
</reference>
<dbReference type="EMBL" id="BMVG01000034">
    <property type="protein sequence ID" value="GHE12623.1"/>
    <property type="molecule type" value="Genomic_DNA"/>
</dbReference>
<comment type="caution">
    <text evidence="6">The sequence shown here is derived from an EMBL/GenBank/DDBJ whole genome shotgun (WGS) entry which is preliminary data.</text>
</comment>
<evidence type="ECO:0000256" key="1">
    <source>
        <dbReference type="ARBA" id="ARBA00023002"/>
    </source>
</evidence>
<reference evidence="6" key="2">
    <citation type="submission" date="2020-09" db="EMBL/GenBank/DDBJ databases">
        <authorList>
            <person name="Sun Q."/>
            <person name="Ohkuma M."/>
        </authorList>
    </citation>
    <scope>NUCLEOTIDE SEQUENCE</scope>
    <source>
        <strain evidence="6">JCM 4714</strain>
    </source>
</reference>
<evidence type="ECO:0000313" key="6">
    <source>
        <dbReference type="EMBL" id="GHE12623.1"/>
    </source>
</evidence>
<feature type="domain" description="NADH-quinone oxidoreductase subunit D" evidence="5">
    <location>
        <begin position="255"/>
        <end position="408"/>
    </location>
</feature>
<gene>
    <name evidence="6" type="primary">hycE</name>
    <name evidence="6" type="ORF">GCM10010339_76570</name>
</gene>
<dbReference type="GO" id="GO:0051287">
    <property type="term" value="F:NAD binding"/>
    <property type="evidence" value="ECO:0007669"/>
    <property type="project" value="InterPro"/>
</dbReference>
<dbReference type="InterPro" id="IPR001135">
    <property type="entry name" value="NADH_Q_OxRdtase_suD"/>
</dbReference>
<dbReference type="SUPFAM" id="SSF56762">
    <property type="entry name" value="HydB/Nqo4-like"/>
    <property type="match status" value="1"/>
</dbReference>
<keyword evidence="3" id="KW-0479">Metal-binding</keyword>
<dbReference type="SUPFAM" id="SSF143243">
    <property type="entry name" value="Nqo5-like"/>
    <property type="match status" value="1"/>
</dbReference>
<dbReference type="PANTHER" id="PTHR43485">
    <property type="entry name" value="HYDROGENASE-4 COMPONENT G"/>
    <property type="match status" value="1"/>
</dbReference>
<evidence type="ECO:0000259" key="4">
    <source>
        <dbReference type="Pfam" id="PF00329"/>
    </source>
</evidence>
<dbReference type="Gene3D" id="3.30.460.80">
    <property type="entry name" value="NADH:ubiquinone oxidoreductase, 30kDa subunit"/>
    <property type="match status" value="1"/>
</dbReference>
<dbReference type="PANTHER" id="PTHR43485:SF1">
    <property type="entry name" value="FORMATE HYDROGENLYASE SUBUNIT 5-RELATED"/>
    <property type="match status" value="1"/>
</dbReference>
<evidence type="ECO:0000256" key="2">
    <source>
        <dbReference type="ARBA" id="ARBA00023027"/>
    </source>
</evidence>
<keyword evidence="7" id="KW-1185">Reference proteome</keyword>
<dbReference type="Pfam" id="PF00374">
    <property type="entry name" value="NiFeSe_Hases"/>
    <property type="match status" value="1"/>
</dbReference>
<dbReference type="InterPro" id="IPR052197">
    <property type="entry name" value="ComplexI_49kDa-like"/>
</dbReference>
<dbReference type="InterPro" id="IPR001268">
    <property type="entry name" value="NADH_UbQ_OxRdtase_30kDa_su"/>
</dbReference>
<dbReference type="RefSeq" id="WP_189958200.1">
    <property type="nucleotide sequence ID" value="NZ_BMVG01000034.1"/>
</dbReference>
<evidence type="ECO:0000256" key="3">
    <source>
        <dbReference type="PIRSR" id="PIRSR601501-1"/>
    </source>
</evidence>
<proteinExistence type="predicted"/>
<dbReference type="InterPro" id="IPR029014">
    <property type="entry name" value="NiFe-Hase_large"/>
</dbReference>
<protein>
    <submittedName>
        <fullName evidence="6">Formate hydrogenase HycE</fullName>
    </submittedName>
</protein>
<feature type="binding site" evidence="3">
    <location>
        <position position="182"/>
    </location>
    <ligand>
        <name>Mg(2+)</name>
        <dbReference type="ChEBI" id="CHEBI:18420"/>
    </ligand>
</feature>
<accession>A0A918YQ65</accession>